<comment type="catalytic activity">
    <reaction evidence="8">
        <text>ATP + H2O + cellular proteinSide 1 = ADP + phosphate + cellular proteinSide 2.</text>
        <dbReference type="EC" id="7.4.2.8"/>
    </reaction>
</comment>
<dbReference type="SUPFAM" id="SSF52540">
    <property type="entry name" value="P-loop containing nucleoside triphosphate hydrolases"/>
    <property type="match status" value="1"/>
</dbReference>
<dbReference type="GO" id="GO:0046933">
    <property type="term" value="F:proton-transporting ATP synthase activity, rotational mechanism"/>
    <property type="evidence" value="ECO:0007669"/>
    <property type="project" value="TreeGrafter"/>
</dbReference>
<dbReference type="PATRIC" id="fig|1313304.3.peg.1281"/>
<feature type="domain" description="AAA+ ATPase" evidence="9">
    <location>
        <begin position="158"/>
        <end position="339"/>
    </location>
</feature>
<dbReference type="InterPro" id="IPR020003">
    <property type="entry name" value="ATPase_a/bsu_AS"/>
</dbReference>
<dbReference type="GO" id="GO:0008564">
    <property type="term" value="F:protein-exporting ATPase activity"/>
    <property type="evidence" value="ECO:0007669"/>
    <property type="project" value="UniProtKB-EC"/>
</dbReference>
<dbReference type="NCBIfam" id="TIGR01026">
    <property type="entry name" value="fliI_yscN"/>
    <property type="match status" value="1"/>
</dbReference>
<evidence type="ECO:0000313" key="10">
    <source>
        <dbReference type="EMBL" id="ERP31686.1"/>
    </source>
</evidence>
<evidence type="ECO:0000256" key="6">
    <source>
        <dbReference type="ARBA" id="ARBA00022927"/>
    </source>
</evidence>
<comment type="caution">
    <text evidence="10">The sequence shown here is derived from an EMBL/GenBank/DDBJ whole genome shotgun (WGS) entry which is preliminary data.</text>
</comment>
<dbReference type="EMBL" id="ASJR01000010">
    <property type="protein sequence ID" value="ERP31686.1"/>
    <property type="molecule type" value="Genomic_DNA"/>
</dbReference>
<dbReference type="PANTHER" id="PTHR15184:SF9">
    <property type="entry name" value="SPI-1 TYPE 3 SECRETION SYSTEM ATPASE"/>
    <property type="match status" value="1"/>
</dbReference>
<gene>
    <name evidence="10" type="ORF">CALK_1345</name>
</gene>
<dbReference type="GO" id="GO:0005737">
    <property type="term" value="C:cytoplasm"/>
    <property type="evidence" value="ECO:0007669"/>
    <property type="project" value="UniProtKB-SubCell"/>
</dbReference>
<evidence type="ECO:0000256" key="4">
    <source>
        <dbReference type="ARBA" id="ARBA00022741"/>
    </source>
</evidence>
<dbReference type="InterPro" id="IPR027417">
    <property type="entry name" value="P-loop_NTPase"/>
</dbReference>
<keyword evidence="11" id="KW-1185">Reference proteome</keyword>
<sequence>MKTLFSEIERTIRGCDPVVIRGRITEVIGLLIRSCGPGASIGEVCHILDRSGQVVGRAEVVGFRRNDTLLMPLGTIHGLMPGFTVVSTGKPLVAPVGDSLLGRVVNGLGEPIDSKGPLLCREERSITARIPPPLQRKRVRSIFETGVRVIDGALTMGEGQRMGIFAGSGVGKSVLLGMFARNCQAHINVIILVGERGREVREFIERDLGEEGLRRSVVVVATSDQPALIRVKATMIGAAMAEYFRDQGKQVMLMCDSVTRLAMAQREIGLTIGEPPASKGYTPSVFAMLPQFLERAGNARDGSITALYTVLVEGGDMDEPVADAVRGILDGHILLSRELAGKNHYPAVDVLHSISRCQKEIIDAEHDSVLGQVRDLLAVYAKNEDLITIGAYEKGSDPKVDRAIAMIDRITAFLRQGISEKSSFDATRSDLLALLE</sequence>
<dbReference type="PROSITE" id="PS00152">
    <property type="entry name" value="ATPASE_ALPHA_BETA"/>
    <property type="match status" value="1"/>
</dbReference>
<dbReference type="InterPro" id="IPR003593">
    <property type="entry name" value="AAA+_ATPase"/>
</dbReference>
<evidence type="ECO:0000256" key="1">
    <source>
        <dbReference type="ARBA" id="ARBA00004496"/>
    </source>
</evidence>
<dbReference type="PANTHER" id="PTHR15184">
    <property type="entry name" value="ATP SYNTHASE"/>
    <property type="match status" value="1"/>
</dbReference>
<evidence type="ECO:0000256" key="5">
    <source>
        <dbReference type="ARBA" id="ARBA00022840"/>
    </source>
</evidence>
<keyword evidence="6" id="KW-0653">Protein transport</keyword>
<dbReference type="Pfam" id="PF00006">
    <property type="entry name" value="ATP-synt_ab"/>
    <property type="match status" value="1"/>
</dbReference>
<protein>
    <submittedName>
        <fullName evidence="10">Flagellar protein export ATPase FliI</fullName>
    </submittedName>
</protein>
<dbReference type="Gene3D" id="3.40.50.12240">
    <property type="match status" value="1"/>
</dbReference>
<keyword evidence="10" id="KW-0282">Flagellum</keyword>
<keyword evidence="4" id="KW-0547">Nucleotide-binding</keyword>
<evidence type="ECO:0000256" key="8">
    <source>
        <dbReference type="ARBA" id="ARBA00034006"/>
    </source>
</evidence>
<dbReference type="GO" id="GO:0016887">
    <property type="term" value="F:ATP hydrolysis activity"/>
    <property type="evidence" value="ECO:0007669"/>
    <property type="project" value="InterPro"/>
</dbReference>
<dbReference type="InterPro" id="IPR000194">
    <property type="entry name" value="ATPase_F1/V1/A1_a/bsu_nucl-bd"/>
</dbReference>
<reference evidence="10 11" key="1">
    <citation type="journal article" date="2013" name="Environ. Microbiol.">
        <title>Genome analysis of Chitinivibrio alkaliphilus gen. nov., sp. nov., a novel extremely haloalkaliphilic anaerobic chitinolytic bacterium from the candidate phylum Termite Group 3.</title>
        <authorList>
            <person name="Sorokin D.Y."/>
            <person name="Gumerov V.M."/>
            <person name="Rakitin A.L."/>
            <person name="Beletsky A.V."/>
            <person name="Damste J.S."/>
            <person name="Muyzer G."/>
            <person name="Mardanov A.V."/>
            <person name="Ravin N.V."/>
        </authorList>
    </citation>
    <scope>NUCLEOTIDE SEQUENCE [LARGE SCALE GENOMIC DNA]</scope>
    <source>
        <strain evidence="10 11">ACht1</strain>
    </source>
</reference>
<dbReference type="CDD" id="cd01136">
    <property type="entry name" value="ATPase_flagellum-secretory_path_III"/>
    <property type="match status" value="1"/>
</dbReference>
<dbReference type="STRING" id="1313304.CALK_1345"/>
<organism evidence="10 11">
    <name type="scientific">Chitinivibrio alkaliphilus ACht1</name>
    <dbReference type="NCBI Taxonomy" id="1313304"/>
    <lineage>
        <taxon>Bacteria</taxon>
        <taxon>Pseudomonadati</taxon>
        <taxon>Fibrobacterota</taxon>
        <taxon>Chitinivibrionia</taxon>
        <taxon>Chitinivibrionales</taxon>
        <taxon>Chitinivibrionaceae</taxon>
        <taxon>Chitinivibrio</taxon>
    </lineage>
</organism>
<evidence type="ECO:0000313" key="11">
    <source>
        <dbReference type="Proteomes" id="UP000017148"/>
    </source>
</evidence>
<dbReference type="GO" id="GO:0005524">
    <property type="term" value="F:ATP binding"/>
    <property type="evidence" value="ECO:0007669"/>
    <property type="project" value="UniProtKB-KW"/>
</dbReference>
<evidence type="ECO:0000256" key="3">
    <source>
        <dbReference type="ARBA" id="ARBA00022490"/>
    </source>
</evidence>
<dbReference type="Pfam" id="PF18269">
    <property type="entry name" value="T3SS_ATPase_C"/>
    <property type="match status" value="1"/>
</dbReference>
<evidence type="ECO:0000259" key="9">
    <source>
        <dbReference type="SMART" id="SM00382"/>
    </source>
</evidence>
<dbReference type="FunFam" id="3.40.50.12240:FF:000002">
    <property type="entry name" value="Flagellum-specific ATP synthase FliI"/>
    <property type="match status" value="1"/>
</dbReference>
<keyword evidence="2" id="KW-0813">Transport</keyword>
<dbReference type="AlphaFoldDB" id="U7D7Y6"/>
<keyword evidence="7" id="KW-1278">Translocase</keyword>
<keyword evidence="5" id="KW-0067">ATP-binding</keyword>
<dbReference type="GO" id="GO:0030254">
    <property type="term" value="P:protein secretion by the type III secretion system"/>
    <property type="evidence" value="ECO:0007669"/>
    <property type="project" value="InterPro"/>
</dbReference>
<name>U7D7Y6_9BACT</name>
<dbReference type="InterPro" id="IPR004100">
    <property type="entry name" value="ATPase_F1/V1/A1_a/bsu_N"/>
</dbReference>
<proteinExistence type="predicted"/>
<keyword evidence="10" id="KW-0969">Cilium</keyword>
<dbReference type="SMART" id="SM00382">
    <property type="entry name" value="AAA"/>
    <property type="match status" value="1"/>
</dbReference>
<dbReference type="RefSeq" id="WP_022636809.1">
    <property type="nucleotide sequence ID" value="NZ_ASJR01000010.1"/>
</dbReference>
<comment type="subcellular location">
    <subcellularLocation>
        <location evidence="1">Cytoplasm</location>
    </subcellularLocation>
</comment>
<dbReference type="Pfam" id="PF02874">
    <property type="entry name" value="ATP-synt_ab_N"/>
    <property type="match status" value="1"/>
</dbReference>
<dbReference type="InterPro" id="IPR040627">
    <property type="entry name" value="T3SS_ATPase_C"/>
</dbReference>
<dbReference type="CDD" id="cd18117">
    <property type="entry name" value="ATP-synt_flagellum-secretory_path_III_N"/>
    <property type="match status" value="1"/>
</dbReference>
<dbReference type="InterPro" id="IPR050053">
    <property type="entry name" value="ATPase_alpha/beta_chains"/>
</dbReference>
<dbReference type="Proteomes" id="UP000017148">
    <property type="component" value="Unassembled WGS sequence"/>
</dbReference>
<accession>U7D7Y6</accession>
<dbReference type="GO" id="GO:0030257">
    <property type="term" value="C:type III protein secretion system complex"/>
    <property type="evidence" value="ECO:0007669"/>
    <property type="project" value="InterPro"/>
</dbReference>
<keyword evidence="10" id="KW-0966">Cell projection</keyword>
<dbReference type="eggNOG" id="COG1157">
    <property type="taxonomic scope" value="Bacteria"/>
</dbReference>
<evidence type="ECO:0000256" key="2">
    <source>
        <dbReference type="ARBA" id="ARBA00022448"/>
    </source>
</evidence>
<dbReference type="InterPro" id="IPR005714">
    <property type="entry name" value="ATPase_T3SS_FliI/YscN"/>
</dbReference>
<keyword evidence="3" id="KW-0963">Cytoplasm</keyword>
<evidence type="ECO:0000256" key="7">
    <source>
        <dbReference type="ARBA" id="ARBA00022967"/>
    </source>
</evidence>